<keyword evidence="1" id="KW-0812">Transmembrane</keyword>
<evidence type="ECO:0000313" key="2">
    <source>
        <dbReference type="EMBL" id="KJK49498.1"/>
    </source>
</evidence>
<dbReference type="PATRIC" id="fig|68170.10.peg.2682"/>
<evidence type="ECO:0000256" key="1">
    <source>
        <dbReference type="SAM" id="Phobius"/>
    </source>
</evidence>
<accession>A0A0F0H7C1</accession>
<gene>
    <name evidence="2" type="ORF">UK23_13670</name>
</gene>
<feature type="transmembrane region" description="Helical" evidence="1">
    <location>
        <begin position="53"/>
        <end position="72"/>
    </location>
</feature>
<evidence type="ECO:0000313" key="3">
    <source>
        <dbReference type="Proteomes" id="UP000033393"/>
    </source>
</evidence>
<feature type="transmembrane region" description="Helical" evidence="1">
    <location>
        <begin position="78"/>
        <end position="98"/>
    </location>
</feature>
<keyword evidence="3" id="KW-1185">Reference proteome</keyword>
<keyword evidence="1" id="KW-1133">Transmembrane helix</keyword>
<sequence>MFPRPTELMIAEDAGDRAGNVIQVVLLLGAIVVFIVAAVFLAKVAHFLAELVWPLWLTGGIGFLILVGGYIAGSSSAMTTGGIVMATSVGIAIFGYMIHG</sequence>
<protein>
    <submittedName>
        <fullName evidence="2">Uncharacterized protein</fullName>
    </submittedName>
</protein>
<dbReference type="AlphaFoldDB" id="A0A0F0H7C1"/>
<name>A0A0F0H7C1_LENAE</name>
<proteinExistence type="predicted"/>
<feature type="transmembrane region" description="Helical" evidence="1">
    <location>
        <begin position="20"/>
        <end position="41"/>
    </location>
</feature>
<reference evidence="2 3" key="1">
    <citation type="submission" date="2015-02" db="EMBL/GenBank/DDBJ databases">
        <authorList>
            <person name="Ju K.-S."/>
            <person name="Doroghazi J.R."/>
            <person name="Metcalf W."/>
        </authorList>
    </citation>
    <scope>NUCLEOTIDE SEQUENCE [LARGE SCALE GENOMIC DNA]</scope>
    <source>
        <strain evidence="2 3">NRRL B-16140</strain>
    </source>
</reference>
<comment type="caution">
    <text evidence="2">The sequence shown here is derived from an EMBL/GenBank/DDBJ whole genome shotgun (WGS) entry which is preliminary data.</text>
</comment>
<dbReference type="EMBL" id="JYJG01000082">
    <property type="protein sequence ID" value="KJK49498.1"/>
    <property type="molecule type" value="Genomic_DNA"/>
</dbReference>
<dbReference type="Proteomes" id="UP000033393">
    <property type="component" value="Unassembled WGS sequence"/>
</dbReference>
<keyword evidence="1" id="KW-0472">Membrane</keyword>
<organism evidence="2 3">
    <name type="scientific">Lentzea aerocolonigenes</name>
    <name type="common">Lechevalieria aerocolonigenes</name>
    <name type="synonym">Saccharothrix aerocolonigenes</name>
    <dbReference type="NCBI Taxonomy" id="68170"/>
    <lineage>
        <taxon>Bacteria</taxon>
        <taxon>Bacillati</taxon>
        <taxon>Actinomycetota</taxon>
        <taxon>Actinomycetes</taxon>
        <taxon>Pseudonocardiales</taxon>
        <taxon>Pseudonocardiaceae</taxon>
        <taxon>Lentzea</taxon>
    </lineage>
</organism>